<dbReference type="GO" id="GO:0003677">
    <property type="term" value="F:DNA binding"/>
    <property type="evidence" value="ECO:0007669"/>
    <property type="project" value="UniProtKB-KW"/>
</dbReference>
<dbReference type="SUPFAM" id="SSF116734">
    <property type="entry name" value="DNA methylase specificity domain"/>
    <property type="match status" value="1"/>
</dbReference>
<dbReference type="Proteomes" id="UP000343544">
    <property type="component" value="Unassembled WGS sequence"/>
</dbReference>
<dbReference type="EMBL" id="AACQYW010000019">
    <property type="protein sequence ID" value="EAL7595428.1"/>
    <property type="molecule type" value="Genomic_DNA"/>
</dbReference>
<evidence type="ECO:0008006" key="5">
    <source>
        <dbReference type="Google" id="ProtNLM"/>
    </source>
</evidence>
<comment type="caution">
    <text evidence="3">The sequence shown here is derived from an EMBL/GenBank/DDBJ whole genome shotgun (WGS) entry which is preliminary data.</text>
</comment>
<keyword evidence="2" id="KW-0238">DNA-binding</keyword>
<dbReference type="GO" id="GO:0009307">
    <property type="term" value="P:DNA restriction-modification system"/>
    <property type="evidence" value="ECO:0007669"/>
    <property type="project" value="UniProtKB-KW"/>
</dbReference>
<organism evidence="3 4">
    <name type="scientific">Campylobacter jejuni</name>
    <dbReference type="NCBI Taxonomy" id="197"/>
    <lineage>
        <taxon>Bacteria</taxon>
        <taxon>Pseudomonadati</taxon>
        <taxon>Campylobacterota</taxon>
        <taxon>Epsilonproteobacteria</taxon>
        <taxon>Campylobacterales</taxon>
        <taxon>Campylobacteraceae</taxon>
        <taxon>Campylobacter</taxon>
    </lineage>
</organism>
<evidence type="ECO:0000256" key="2">
    <source>
        <dbReference type="ARBA" id="ARBA00023125"/>
    </source>
</evidence>
<keyword evidence="1" id="KW-0680">Restriction system</keyword>
<dbReference type="InterPro" id="IPR044946">
    <property type="entry name" value="Restrct_endonuc_typeI_TRD_sf"/>
</dbReference>
<name>A0AAD2LNQ1_CAMJU</name>
<evidence type="ECO:0000313" key="3">
    <source>
        <dbReference type="EMBL" id="EAL7595428.1"/>
    </source>
</evidence>
<dbReference type="AlphaFoldDB" id="A0AAD2LNQ1"/>
<protein>
    <recommendedName>
        <fullName evidence="5">Type I restriction modification DNA specificity domain-containing protein</fullName>
    </recommendedName>
</protein>
<evidence type="ECO:0000256" key="1">
    <source>
        <dbReference type="ARBA" id="ARBA00022747"/>
    </source>
</evidence>
<evidence type="ECO:0000313" key="4">
    <source>
        <dbReference type="Proteomes" id="UP000343544"/>
    </source>
</evidence>
<sequence length="110" mass="13127">MNKEQENYIFASFTIRIRLKDVETFNPYFVALYIQHIAKEWYLYRNIAQASVRQNTDLPTIRNLYIPKIDPTAQEKIAKYIQKSFNLRKKSKQLLDNAKNKVEEQIQGKT</sequence>
<proteinExistence type="predicted"/>
<reference evidence="3 4" key="1">
    <citation type="submission" date="2018-07" db="EMBL/GenBank/DDBJ databases">
        <authorList>
            <consortium name="PulseNet: The National Subtyping Network for Foodborne Disease Surveillance"/>
            <person name="Tarr C.L."/>
            <person name="Trees E."/>
            <person name="Katz L.S."/>
            <person name="Carleton-Romer H.A."/>
            <person name="Stroika S."/>
            <person name="Kucerova Z."/>
            <person name="Roache K.F."/>
            <person name="Sabol A.L."/>
            <person name="Besser J."/>
            <person name="Gerner-Smidt P."/>
        </authorList>
    </citation>
    <scope>NUCLEOTIDE SEQUENCE [LARGE SCALE GENOMIC DNA]</scope>
    <source>
        <strain evidence="3 4">PNUSAC005307</strain>
    </source>
</reference>
<dbReference type="Gene3D" id="3.90.220.20">
    <property type="entry name" value="DNA methylase specificity domains"/>
    <property type="match status" value="1"/>
</dbReference>
<accession>A0AAD2LNQ1</accession>
<gene>
    <name evidence="3" type="ORF">DVI03_07370</name>
</gene>